<keyword evidence="5" id="KW-0597">Phosphoprotein</keyword>
<dbReference type="GO" id="GO:0005524">
    <property type="term" value="F:ATP binding"/>
    <property type="evidence" value="ECO:0007669"/>
    <property type="project" value="UniProtKB-KW"/>
</dbReference>
<proteinExistence type="predicted"/>
<dbReference type="PANTHER" id="PTHR45528:SF1">
    <property type="entry name" value="SENSOR HISTIDINE KINASE CPXA"/>
    <property type="match status" value="1"/>
</dbReference>
<reference evidence="16" key="1">
    <citation type="submission" date="2022-10" db="EMBL/GenBank/DDBJ databases">
        <authorList>
            <person name="Kim H.S."/>
            <person name="Kim J.-S."/>
            <person name="Suh M.K."/>
            <person name="Eom M.K."/>
            <person name="Lee J.-S."/>
        </authorList>
    </citation>
    <scope>NUCLEOTIDE SEQUENCE</scope>
    <source>
        <strain evidence="16">LIP-5</strain>
    </source>
</reference>
<sequence>MKIRNKILIYFSSTVIALSALWLVVVFVLFSAHREEEFQQQQFSKIKHTIELIEEFGKISEEVSSLLDKQDIHDFYNEKMLIYDADKKLIFSSIDSLDILKSNDILHGLSVSNRWIETKEDGYDLIGVYVENHSKGYYAISKAYDYFGFSKKDFLQKVLIGIFAAIVVIVLLISLYLSNIIAKPISELTNKIEDYDFHNQENKPLKINTTTSELRDLSDKFNELLKRTNEAFLFQKHSIQHISHELKTPIAVLVSELEKIAKQHNIEQIKSELHEQTQKAKSLGTIINVLLQISKIESGQEITKNNIRIDEIIFDCISEVNSLYPDFHFEVNFTPDNFNENSLNIQANEPLIKQAFLNLLINSVHYSNNQKAKITFDCTTDFLKILISNCGKTLSEDEQKFIFSHFFRGKNAQNVVGFGLGLVLSQKIFAIHNAILQYHSQENIKNIFSVEFPHDYQQIEMFV</sequence>
<dbReference type="GO" id="GO:0005886">
    <property type="term" value="C:plasma membrane"/>
    <property type="evidence" value="ECO:0007669"/>
    <property type="project" value="UniProtKB-SubCell"/>
</dbReference>
<keyword evidence="11 14" id="KW-1133">Transmembrane helix</keyword>
<comment type="subcellular location">
    <subcellularLocation>
        <location evidence="2">Cell membrane</location>
        <topology evidence="2">Multi-pass membrane protein</topology>
    </subcellularLocation>
</comment>
<evidence type="ECO:0000256" key="3">
    <source>
        <dbReference type="ARBA" id="ARBA00012438"/>
    </source>
</evidence>
<dbReference type="EMBL" id="JAOTPL010000012">
    <property type="protein sequence ID" value="MCU7694681.1"/>
    <property type="molecule type" value="Genomic_DNA"/>
</dbReference>
<name>A0AAE3IQR5_9BACT</name>
<evidence type="ECO:0000256" key="12">
    <source>
        <dbReference type="ARBA" id="ARBA00023012"/>
    </source>
</evidence>
<keyword evidence="12" id="KW-0902">Two-component regulatory system</keyword>
<evidence type="ECO:0000256" key="4">
    <source>
        <dbReference type="ARBA" id="ARBA00022475"/>
    </source>
</evidence>
<dbReference type="SMART" id="SM00388">
    <property type="entry name" value="HisKA"/>
    <property type="match status" value="1"/>
</dbReference>
<evidence type="ECO:0000256" key="9">
    <source>
        <dbReference type="ARBA" id="ARBA00022777"/>
    </source>
</evidence>
<dbReference type="InterPro" id="IPR036097">
    <property type="entry name" value="HisK_dim/P_sf"/>
</dbReference>
<keyword evidence="13 14" id="KW-0472">Membrane</keyword>
<evidence type="ECO:0000256" key="1">
    <source>
        <dbReference type="ARBA" id="ARBA00000085"/>
    </source>
</evidence>
<dbReference type="EC" id="2.7.13.3" evidence="3"/>
<dbReference type="InterPro" id="IPR003661">
    <property type="entry name" value="HisK_dim/P_dom"/>
</dbReference>
<dbReference type="PANTHER" id="PTHR45528">
    <property type="entry name" value="SENSOR HISTIDINE KINASE CPXA"/>
    <property type="match status" value="1"/>
</dbReference>
<organism evidence="16 17">
    <name type="scientific">Haoranjiania flava</name>
    <dbReference type="NCBI Taxonomy" id="1856322"/>
    <lineage>
        <taxon>Bacteria</taxon>
        <taxon>Pseudomonadati</taxon>
        <taxon>Bacteroidota</taxon>
        <taxon>Chitinophagia</taxon>
        <taxon>Chitinophagales</taxon>
        <taxon>Chitinophagaceae</taxon>
        <taxon>Haoranjiania</taxon>
    </lineage>
</organism>
<evidence type="ECO:0000256" key="11">
    <source>
        <dbReference type="ARBA" id="ARBA00022989"/>
    </source>
</evidence>
<dbReference type="InterPro" id="IPR050398">
    <property type="entry name" value="HssS/ArlS-like"/>
</dbReference>
<keyword evidence="17" id="KW-1185">Reference proteome</keyword>
<evidence type="ECO:0000256" key="2">
    <source>
        <dbReference type="ARBA" id="ARBA00004651"/>
    </source>
</evidence>
<keyword evidence="9 16" id="KW-0418">Kinase</keyword>
<evidence type="ECO:0000259" key="15">
    <source>
        <dbReference type="PROSITE" id="PS50109"/>
    </source>
</evidence>
<dbReference type="Gene3D" id="6.10.340.10">
    <property type="match status" value="1"/>
</dbReference>
<dbReference type="Pfam" id="PF00512">
    <property type="entry name" value="HisKA"/>
    <property type="match status" value="1"/>
</dbReference>
<dbReference type="Gene3D" id="3.30.565.10">
    <property type="entry name" value="Histidine kinase-like ATPase, C-terminal domain"/>
    <property type="match status" value="1"/>
</dbReference>
<dbReference type="InterPro" id="IPR003594">
    <property type="entry name" value="HATPase_dom"/>
</dbReference>
<evidence type="ECO:0000256" key="7">
    <source>
        <dbReference type="ARBA" id="ARBA00022692"/>
    </source>
</evidence>
<keyword evidence="7 14" id="KW-0812">Transmembrane</keyword>
<dbReference type="PROSITE" id="PS50109">
    <property type="entry name" value="HIS_KIN"/>
    <property type="match status" value="1"/>
</dbReference>
<keyword evidence="8" id="KW-0547">Nucleotide-binding</keyword>
<dbReference type="RefSeq" id="WP_263038167.1">
    <property type="nucleotide sequence ID" value="NZ_JAOTPL010000012.1"/>
</dbReference>
<evidence type="ECO:0000313" key="16">
    <source>
        <dbReference type="EMBL" id="MCU7694681.1"/>
    </source>
</evidence>
<evidence type="ECO:0000256" key="10">
    <source>
        <dbReference type="ARBA" id="ARBA00022840"/>
    </source>
</evidence>
<keyword evidence="6" id="KW-0808">Transferase</keyword>
<evidence type="ECO:0000256" key="14">
    <source>
        <dbReference type="SAM" id="Phobius"/>
    </source>
</evidence>
<dbReference type="SUPFAM" id="SSF55874">
    <property type="entry name" value="ATPase domain of HSP90 chaperone/DNA topoisomerase II/histidine kinase"/>
    <property type="match status" value="1"/>
</dbReference>
<dbReference type="SUPFAM" id="SSF47384">
    <property type="entry name" value="Homodimeric domain of signal transducing histidine kinase"/>
    <property type="match status" value="1"/>
</dbReference>
<feature type="transmembrane region" description="Helical" evidence="14">
    <location>
        <begin position="158"/>
        <end position="177"/>
    </location>
</feature>
<dbReference type="AlphaFoldDB" id="A0AAE3IQR5"/>
<evidence type="ECO:0000256" key="6">
    <source>
        <dbReference type="ARBA" id="ARBA00022679"/>
    </source>
</evidence>
<protein>
    <recommendedName>
        <fullName evidence="3">histidine kinase</fullName>
        <ecNumber evidence="3">2.7.13.3</ecNumber>
    </recommendedName>
</protein>
<evidence type="ECO:0000256" key="13">
    <source>
        <dbReference type="ARBA" id="ARBA00023136"/>
    </source>
</evidence>
<keyword evidence="10" id="KW-0067">ATP-binding</keyword>
<dbReference type="InterPro" id="IPR036890">
    <property type="entry name" value="HATPase_C_sf"/>
</dbReference>
<evidence type="ECO:0000256" key="5">
    <source>
        <dbReference type="ARBA" id="ARBA00022553"/>
    </source>
</evidence>
<dbReference type="CDD" id="cd00082">
    <property type="entry name" value="HisKA"/>
    <property type="match status" value="1"/>
</dbReference>
<evidence type="ECO:0000313" key="17">
    <source>
        <dbReference type="Proteomes" id="UP001209317"/>
    </source>
</evidence>
<accession>A0AAE3IQR5</accession>
<comment type="caution">
    <text evidence="16">The sequence shown here is derived from an EMBL/GenBank/DDBJ whole genome shotgun (WGS) entry which is preliminary data.</text>
</comment>
<dbReference type="GO" id="GO:0000155">
    <property type="term" value="F:phosphorelay sensor kinase activity"/>
    <property type="evidence" value="ECO:0007669"/>
    <property type="project" value="InterPro"/>
</dbReference>
<keyword evidence="4" id="KW-1003">Cell membrane</keyword>
<comment type="catalytic activity">
    <reaction evidence="1">
        <text>ATP + protein L-histidine = ADP + protein N-phospho-L-histidine.</text>
        <dbReference type="EC" id="2.7.13.3"/>
    </reaction>
</comment>
<dbReference type="Pfam" id="PF02518">
    <property type="entry name" value="HATPase_c"/>
    <property type="match status" value="1"/>
</dbReference>
<gene>
    <name evidence="16" type="ORF">OD355_09160</name>
</gene>
<evidence type="ECO:0000256" key="8">
    <source>
        <dbReference type="ARBA" id="ARBA00022741"/>
    </source>
</evidence>
<feature type="domain" description="Histidine kinase" evidence="15">
    <location>
        <begin position="241"/>
        <end position="456"/>
    </location>
</feature>
<dbReference type="InterPro" id="IPR005467">
    <property type="entry name" value="His_kinase_dom"/>
</dbReference>
<feature type="transmembrane region" description="Helical" evidence="14">
    <location>
        <begin position="7"/>
        <end position="30"/>
    </location>
</feature>
<dbReference type="Proteomes" id="UP001209317">
    <property type="component" value="Unassembled WGS sequence"/>
</dbReference>
<dbReference type="Gene3D" id="1.10.287.130">
    <property type="match status" value="1"/>
</dbReference>
<dbReference type="SMART" id="SM00387">
    <property type="entry name" value="HATPase_c"/>
    <property type="match status" value="1"/>
</dbReference>